<dbReference type="Proteomes" id="UP000033200">
    <property type="component" value="Chromosome"/>
</dbReference>
<dbReference type="KEGG" id="stax:MC45_01665"/>
<dbReference type="CDD" id="cd06664">
    <property type="entry name" value="IscU_like"/>
    <property type="match status" value="1"/>
</dbReference>
<sequence length="145" mass="15276">MNAPLYNAEILRLAASIPHHARLDHAQATAEKRSPICGSRVTVDVGVGDDGRVSEVGLLVRACALGQASASLLARDILGKTPEELAAARDALTAWLAREGDMPDWPGLDVFAPALDYTARHPSIRLAFEAAAEAAFAAREAHADA</sequence>
<gene>
    <name evidence="2" type="ORF">MC45_01665</name>
</gene>
<dbReference type="GO" id="GO:0051536">
    <property type="term" value="F:iron-sulfur cluster binding"/>
    <property type="evidence" value="ECO:0007669"/>
    <property type="project" value="InterPro"/>
</dbReference>
<protein>
    <submittedName>
        <fullName evidence="2">Nitrogen-fixing protein NifU</fullName>
    </submittedName>
</protein>
<keyword evidence="3" id="KW-1185">Reference proteome</keyword>
<evidence type="ECO:0000259" key="1">
    <source>
        <dbReference type="Pfam" id="PF01592"/>
    </source>
</evidence>
<dbReference type="SUPFAM" id="SSF82649">
    <property type="entry name" value="SufE/NifU"/>
    <property type="match status" value="1"/>
</dbReference>
<dbReference type="Pfam" id="PF01592">
    <property type="entry name" value="NifU_N"/>
    <property type="match status" value="1"/>
</dbReference>
<proteinExistence type="predicted"/>
<dbReference type="Gene3D" id="3.90.1010.10">
    <property type="match status" value="1"/>
</dbReference>
<dbReference type="GO" id="GO:0016226">
    <property type="term" value="P:iron-sulfur cluster assembly"/>
    <property type="evidence" value="ECO:0007669"/>
    <property type="project" value="InterPro"/>
</dbReference>
<dbReference type="RefSeq" id="WP_038658722.1">
    <property type="nucleotide sequence ID" value="NZ_CP009571.1"/>
</dbReference>
<evidence type="ECO:0000313" key="2">
    <source>
        <dbReference type="EMBL" id="AIT05327.1"/>
    </source>
</evidence>
<accession>A0A097ECN1</accession>
<dbReference type="InterPro" id="IPR002871">
    <property type="entry name" value="NIF_FeS_clus_asmbl_NifU_N"/>
</dbReference>
<dbReference type="HOGENOM" id="CLU_079283_3_0_5"/>
<feature type="domain" description="NIF system FeS cluster assembly NifU N-terminal" evidence="1">
    <location>
        <begin position="6"/>
        <end position="84"/>
    </location>
</feature>
<organism evidence="2 3">
    <name type="scientific">Sphingomonas taxi</name>
    <dbReference type="NCBI Taxonomy" id="1549858"/>
    <lineage>
        <taxon>Bacteria</taxon>
        <taxon>Pseudomonadati</taxon>
        <taxon>Pseudomonadota</taxon>
        <taxon>Alphaproteobacteria</taxon>
        <taxon>Sphingomonadales</taxon>
        <taxon>Sphingomonadaceae</taxon>
        <taxon>Sphingomonas</taxon>
    </lineage>
</organism>
<dbReference type="AlphaFoldDB" id="A0A097ECN1"/>
<dbReference type="EMBL" id="CP009571">
    <property type="protein sequence ID" value="AIT05327.1"/>
    <property type="molecule type" value="Genomic_DNA"/>
</dbReference>
<evidence type="ECO:0000313" key="3">
    <source>
        <dbReference type="Proteomes" id="UP000033200"/>
    </source>
</evidence>
<name>A0A097ECN1_9SPHN</name>
<dbReference type="eggNOG" id="COG0822">
    <property type="taxonomic scope" value="Bacteria"/>
</dbReference>
<dbReference type="STRING" id="1549858.MC45_01665"/>
<reference evidence="2 3" key="1">
    <citation type="submission" date="2014-09" db="EMBL/GenBank/DDBJ databases">
        <title>Using Illumina technology Improving SMRT sequencing Genome Assembly by RASTools.</title>
        <authorList>
            <person name="Zhou Y."/>
            <person name="Ma T."/>
            <person name="Liu T."/>
        </authorList>
    </citation>
    <scope>NUCLEOTIDE SEQUENCE [LARGE SCALE GENOMIC DNA]</scope>
    <source>
        <strain evidence="2 3">ATCC 55669</strain>
    </source>
</reference>
<dbReference type="GO" id="GO:0005506">
    <property type="term" value="F:iron ion binding"/>
    <property type="evidence" value="ECO:0007669"/>
    <property type="project" value="InterPro"/>
</dbReference>